<evidence type="ECO:0000313" key="1">
    <source>
        <dbReference type="EMBL" id="MBE0404478.1"/>
    </source>
</evidence>
<gene>
    <name evidence="1" type="ORF">EI163_13095</name>
</gene>
<organism evidence="1 2">
    <name type="scientific">Halomonas citrativorans</name>
    <dbReference type="NCBI Taxonomy" id="2742612"/>
    <lineage>
        <taxon>Bacteria</taxon>
        <taxon>Pseudomonadati</taxon>
        <taxon>Pseudomonadota</taxon>
        <taxon>Gammaproteobacteria</taxon>
        <taxon>Oceanospirillales</taxon>
        <taxon>Halomonadaceae</taxon>
        <taxon>Halomonas</taxon>
    </lineage>
</organism>
<proteinExistence type="predicted"/>
<dbReference type="Proteomes" id="UP000754821">
    <property type="component" value="Unassembled WGS sequence"/>
</dbReference>
<accession>A0ABR9FDD6</accession>
<protein>
    <submittedName>
        <fullName evidence="1">Uncharacterized protein</fullName>
    </submittedName>
</protein>
<dbReference type="RefSeq" id="WP_192528002.1">
    <property type="nucleotide sequence ID" value="NZ_RRZC01000014.1"/>
</dbReference>
<keyword evidence="2" id="KW-1185">Reference proteome</keyword>
<evidence type="ECO:0000313" key="2">
    <source>
        <dbReference type="Proteomes" id="UP000754821"/>
    </source>
</evidence>
<comment type="caution">
    <text evidence="1">The sequence shown here is derived from an EMBL/GenBank/DDBJ whole genome shotgun (WGS) entry which is preliminary data.</text>
</comment>
<name>A0ABR9FDD6_9GAMM</name>
<sequence>MNHGKIDNTNEEKSYTRYSNAYRQEALVLADALALQQQIVNRAYMRASSISWR</sequence>
<reference evidence="1 2" key="1">
    <citation type="submission" date="2020-07" db="EMBL/GenBank/DDBJ databases">
        <title>Halophilic bacteria isolated from french cheeses.</title>
        <authorList>
            <person name="Kothe C.I."/>
            <person name="Farah-Kraiem B."/>
            <person name="Renault P."/>
            <person name="Dridi B."/>
        </authorList>
    </citation>
    <scope>NUCLEOTIDE SEQUENCE [LARGE SCALE GENOMIC DNA]</scope>
    <source>
        <strain evidence="1 2">FME16</strain>
    </source>
</reference>
<dbReference type="EMBL" id="RRZC01000014">
    <property type="protein sequence ID" value="MBE0404478.1"/>
    <property type="molecule type" value="Genomic_DNA"/>
</dbReference>